<protein>
    <submittedName>
        <fullName evidence="1">Uncharacterized protein</fullName>
    </submittedName>
</protein>
<dbReference type="EMBL" id="JXKD01000002">
    <property type="protein sequence ID" value="OJG11794.1"/>
    <property type="molecule type" value="Genomic_DNA"/>
</dbReference>
<organism evidence="1 2">
    <name type="scientific">Enterococcus aquimarinus</name>
    <dbReference type="NCBI Taxonomy" id="328396"/>
    <lineage>
        <taxon>Bacteria</taxon>
        <taxon>Bacillati</taxon>
        <taxon>Bacillota</taxon>
        <taxon>Bacilli</taxon>
        <taxon>Lactobacillales</taxon>
        <taxon>Enterococcaceae</taxon>
        <taxon>Enterococcus</taxon>
    </lineage>
</organism>
<comment type="caution">
    <text evidence="1">The sequence shown here is derived from an EMBL/GenBank/DDBJ whole genome shotgun (WGS) entry which is preliminary data.</text>
</comment>
<sequence>MLTSDIRIIRQHFFVNVFFSIDGNSGSMIFFSVNGPFVTVSFAK</sequence>
<evidence type="ECO:0000313" key="2">
    <source>
        <dbReference type="Proteomes" id="UP000182149"/>
    </source>
</evidence>
<proteinExistence type="predicted"/>
<dbReference type="STRING" id="328396.RU93_GL001027"/>
<reference evidence="1 2" key="1">
    <citation type="submission" date="2014-12" db="EMBL/GenBank/DDBJ databases">
        <title>Draft genome sequences of 29 type strains of Enterococci.</title>
        <authorList>
            <person name="Zhong Z."/>
            <person name="Sun Z."/>
            <person name="Liu W."/>
            <person name="Zhang W."/>
            <person name="Zhang H."/>
        </authorList>
    </citation>
    <scope>NUCLEOTIDE SEQUENCE [LARGE SCALE GENOMIC DNA]</scope>
    <source>
        <strain evidence="1 2">DSM 17690</strain>
    </source>
</reference>
<accession>A0A1L8QWF2</accession>
<dbReference type="AlphaFoldDB" id="A0A1L8QWF2"/>
<evidence type="ECO:0000313" key="1">
    <source>
        <dbReference type="EMBL" id="OJG11794.1"/>
    </source>
</evidence>
<name>A0A1L8QWF2_9ENTE</name>
<dbReference type="Proteomes" id="UP000182149">
    <property type="component" value="Unassembled WGS sequence"/>
</dbReference>
<keyword evidence="2" id="KW-1185">Reference proteome</keyword>
<gene>
    <name evidence="1" type="ORF">RU93_GL001027</name>
</gene>